<dbReference type="EMBL" id="BFEA01000074">
    <property type="protein sequence ID" value="GBG66463.1"/>
    <property type="molecule type" value="Genomic_DNA"/>
</dbReference>
<comment type="similarity">
    <text evidence="1">Belongs to the protein kinase superfamily. ADCK protein kinase family.</text>
</comment>
<dbReference type="Pfam" id="PF03109">
    <property type="entry name" value="ABC1"/>
    <property type="match status" value="1"/>
</dbReference>
<dbReference type="GO" id="GO:0005524">
    <property type="term" value="F:ATP binding"/>
    <property type="evidence" value="ECO:0007669"/>
    <property type="project" value="InterPro"/>
</dbReference>
<proteinExistence type="inferred from homology"/>
<feature type="compositionally biased region" description="Low complexity" evidence="2">
    <location>
        <begin position="400"/>
        <end position="413"/>
    </location>
</feature>
<dbReference type="Proteomes" id="UP000265515">
    <property type="component" value="Unassembled WGS sequence"/>
</dbReference>
<dbReference type="InterPro" id="IPR000719">
    <property type="entry name" value="Prot_kinase_dom"/>
</dbReference>
<evidence type="ECO:0000256" key="2">
    <source>
        <dbReference type="SAM" id="MobiDB-lite"/>
    </source>
</evidence>
<evidence type="ECO:0000259" key="3">
    <source>
        <dbReference type="PROSITE" id="PS50011"/>
    </source>
</evidence>
<gene>
    <name evidence="4" type="ORF">CBR_g61506</name>
</gene>
<dbReference type="PROSITE" id="PS50011">
    <property type="entry name" value="PROTEIN_KINASE_DOM"/>
    <property type="match status" value="1"/>
</dbReference>
<dbReference type="STRING" id="69332.A0A388K948"/>
<dbReference type="Gramene" id="GBG66463">
    <property type="protein sequence ID" value="GBG66463"/>
    <property type="gene ID" value="CBR_g61506"/>
</dbReference>
<dbReference type="AlphaFoldDB" id="A0A388K948"/>
<dbReference type="Gene3D" id="1.10.510.10">
    <property type="entry name" value="Transferase(Phosphotransferase) domain 1"/>
    <property type="match status" value="1"/>
</dbReference>
<dbReference type="CDD" id="cd05121">
    <property type="entry name" value="ABC1_ADCK3-like"/>
    <property type="match status" value="1"/>
</dbReference>
<dbReference type="InterPro" id="IPR011009">
    <property type="entry name" value="Kinase-like_dom_sf"/>
</dbReference>
<evidence type="ECO:0000313" key="5">
    <source>
        <dbReference type="Proteomes" id="UP000265515"/>
    </source>
</evidence>
<dbReference type="PANTHER" id="PTHR10566">
    <property type="entry name" value="CHAPERONE-ACTIVITY OF BC1 COMPLEX CABC1 -RELATED"/>
    <property type="match status" value="1"/>
</dbReference>
<evidence type="ECO:0000256" key="1">
    <source>
        <dbReference type="ARBA" id="ARBA00009670"/>
    </source>
</evidence>
<accession>A0A388K948</accession>
<comment type="caution">
    <text evidence="4">The sequence shown here is derived from an EMBL/GenBank/DDBJ whole genome shotgun (WGS) entry which is preliminary data.</text>
</comment>
<sequence length="1130" mass="123747">MNAREIWRRPLDGLYKDLTSGTVGSGRERSSGRCTHTVKGSVLAMGVRRVKGGATDCRVRRRGPRRDVAGSRYHFKTDSLPNQIITTFGATSCLLSSPCSSLPGLVGDTEARGRQIRRRRRSLLEIPTEPCTWIAGMSKTWERRSLFSGSLPKLTKTRAAFARSPSFWDRMGGGINDRPAATFVAARHHCLVARGRRSNHAPGVEWLERSSWSPVSGTGRNPAVVGVELSAARRGKRGVHVHDQSRGDRPRRRHVSSQAMSWPGGEDFLSSLRDIGTSAEHISSSSSLLGDDVARGLVVGQRLRDATELLCQFEHGMRLTTDRGLEVLGNGIKESIDLLACEGASLRRSLVAALDDVNDNGLIHMPAYAMPDLAAGPPSTSLAVAPVATAAAAVVSFSAASSSSSPSSSSSSSRLRLGGGGGGGEEIVEKGRRLPYSYDPEAIAAYFRGYPQKVILRATYIALRGAKLGLHLLLDWQRGQLAEMEKERARELQLLITQLGPTAIKIGQALSIRPDLLPVGYLEELQKLQDRVPPFSSEQARAIIQESLGQPASEIFSELTEEPVAAASLGQVYKGRLRKNGDLVALKVQRPGVLEDISLDLFLLRNFAKIAKFVLRLNSDTVALLDTWATRFFDELDYVREAANAMRFAEDMKSLPHIIVADVYLEYTSRKVLTTKWIDGEKLSESSADDVGSLVDSMLYCYLTQLLETGFLHADPHPGNLLRTPEGNLCVLDFGLMTEVTEDQRYTLIEYVSHLLNSDYEKVAEDLVRLGFIPDRIDDPEEAAKIAPALSRVFGQLVQGGGFANVNVAKLTSDLAKMSEDYVFVIPPYFAMILRAFGVLEGIGLDADPNYAIVNGCYPYISKRLLIDDSPRVRGALQYFLYAGKDHINVDRLENLAGGLQSFRTLMDSAPKATTAAAEGGGVDSALSRQRRGSSGVDPVAREALMLVFAREGSFIQELLLKELTRTIDVLSREACAELWRMATTRLLRLPLPLPLPWSLSGRGASWPLPLPGVAMGAVMMASLTEEDRRSIDTARRIWAVVEPQLWSLVEPQLMQPVNARGVAEAAQDIVPLLYELLPGFSVTVQRFTIMLLQRLTLRLADDLDGQNSIAEWERLYSLSPPSKPAAPSI</sequence>
<name>A0A388K948_CHABU</name>
<dbReference type="SUPFAM" id="SSF56112">
    <property type="entry name" value="Protein kinase-like (PK-like)"/>
    <property type="match status" value="1"/>
</dbReference>
<feature type="region of interest" description="Disordered" evidence="2">
    <location>
        <begin position="232"/>
        <end position="260"/>
    </location>
</feature>
<feature type="region of interest" description="Disordered" evidence="2">
    <location>
        <begin position="400"/>
        <end position="428"/>
    </location>
</feature>
<feature type="domain" description="Protein kinase" evidence="3">
    <location>
        <begin position="558"/>
        <end position="890"/>
    </location>
</feature>
<dbReference type="PANTHER" id="PTHR10566:SF118">
    <property type="entry name" value="PROTEIN KINASE DOMAIN-CONTAINING PROTEIN"/>
    <property type="match status" value="1"/>
</dbReference>
<protein>
    <recommendedName>
        <fullName evidence="3">Protein kinase domain-containing protein</fullName>
    </recommendedName>
</protein>
<keyword evidence="5" id="KW-1185">Reference proteome</keyword>
<organism evidence="4 5">
    <name type="scientific">Chara braunii</name>
    <name type="common">Braun's stonewort</name>
    <dbReference type="NCBI Taxonomy" id="69332"/>
    <lineage>
        <taxon>Eukaryota</taxon>
        <taxon>Viridiplantae</taxon>
        <taxon>Streptophyta</taxon>
        <taxon>Charophyceae</taxon>
        <taxon>Charales</taxon>
        <taxon>Characeae</taxon>
        <taxon>Chara</taxon>
    </lineage>
</organism>
<reference evidence="4 5" key="1">
    <citation type="journal article" date="2018" name="Cell">
        <title>The Chara Genome: Secondary Complexity and Implications for Plant Terrestrialization.</title>
        <authorList>
            <person name="Nishiyama T."/>
            <person name="Sakayama H."/>
            <person name="Vries J.D."/>
            <person name="Buschmann H."/>
            <person name="Saint-Marcoux D."/>
            <person name="Ullrich K.K."/>
            <person name="Haas F.B."/>
            <person name="Vanderstraeten L."/>
            <person name="Becker D."/>
            <person name="Lang D."/>
            <person name="Vosolsobe S."/>
            <person name="Rombauts S."/>
            <person name="Wilhelmsson P.K.I."/>
            <person name="Janitza P."/>
            <person name="Kern R."/>
            <person name="Heyl A."/>
            <person name="Rumpler F."/>
            <person name="Villalobos L.I.A.C."/>
            <person name="Clay J.M."/>
            <person name="Skokan R."/>
            <person name="Toyoda A."/>
            <person name="Suzuki Y."/>
            <person name="Kagoshima H."/>
            <person name="Schijlen E."/>
            <person name="Tajeshwar N."/>
            <person name="Catarino B."/>
            <person name="Hetherington A.J."/>
            <person name="Saltykova A."/>
            <person name="Bonnot C."/>
            <person name="Breuninger H."/>
            <person name="Symeonidi A."/>
            <person name="Radhakrishnan G.V."/>
            <person name="Van Nieuwerburgh F."/>
            <person name="Deforce D."/>
            <person name="Chang C."/>
            <person name="Karol K.G."/>
            <person name="Hedrich R."/>
            <person name="Ulvskov P."/>
            <person name="Glockner G."/>
            <person name="Delwiche C.F."/>
            <person name="Petrasek J."/>
            <person name="Van de Peer Y."/>
            <person name="Friml J."/>
            <person name="Beilby M."/>
            <person name="Dolan L."/>
            <person name="Kohara Y."/>
            <person name="Sugano S."/>
            <person name="Fujiyama A."/>
            <person name="Delaux P.-M."/>
            <person name="Quint M."/>
            <person name="TheiBen G."/>
            <person name="Hagemann M."/>
            <person name="Harholt J."/>
            <person name="Dunand C."/>
            <person name="Zachgo S."/>
            <person name="Langdale J."/>
            <person name="Maumus F."/>
            <person name="Straeten D.V.D."/>
            <person name="Gould S.B."/>
            <person name="Rensing S.A."/>
        </authorList>
    </citation>
    <scope>NUCLEOTIDE SEQUENCE [LARGE SCALE GENOMIC DNA]</scope>
    <source>
        <strain evidence="4 5">S276</strain>
    </source>
</reference>
<evidence type="ECO:0000313" key="4">
    <source>
        <dbReference type="EMBL" id="GBG66463.1"/>
    </source>
</evidence>
<dbReference type="OrthoDB" id="427480at2759"/>
<dbReference type="InterPro" id="IPR004147">
    <property type="entry name" value="ABC1_dom"/>
</dbReference>
<dbReference type="InterPro" id="IPR050154">
    <property type="entry name" value="UbiB_kinase"/>
</dbReference>
<dbReference type="GO" id="GO:0004672">
    <property type="term" value="F:protein kinase activity"/>
    <property type="evidence" value="ECO:0007669"/>
    <property type="project" value="InterPro"/>
</dbReference>